<evidence type="ECO:0000313" key="2">
    <source>
        <dbReference type="Proteomes" id="UP001301958"/>
    </source>
</evidence>
<accession>A0AAN7BGA3</accession>
<organism evidence="1 2">
    <name type="scientific">Podospora fimiseda</name>
    <dbReference type="NCBI Taxonomy" id="252190"/>
    <lineage>
        <taxon>Eukaryota</taxon>
        <taxon>Fungi</taxon>
        <taxon>Dikarya</taxon>
        <taxon>Ascomycota</taxon>
        <taxon>Pezizomycotina</taxon>
        <taxon>Sordariomycetes</taxon>
        <taxon>Sordariomycetidae</taxon>
        <taxon>Sordariales</taxon>
        <taxon>Podosporaceae</taxon>
        <taxon>Podospora</taxon>
    </lineage>
</organism>
<reference evidence="1" key="2">
    <citation type="submission" date="2023-05" db="EMBL/GenBank/DDBJ databases">
        <authorList>
            <consortium name="Lawrence Berkeley National Laboratory"/>
            <person name="Steindorff A."/>
            <person name="Hensen N."/>
            <person name="Bonometti L."/>
            <person name="Westerberg I."/>
            <person name="Brannstrom I.O."/>
            <person name="Guillou S."/>
            <person name="Cros-Aarteil S."/>
            <person name="Calhoun S."/>
            <person name="Haridas S."/>
            <person name="Kuo A."/>
            <person name="Mondo S."/>
            <person name="Pangilinan J."/>
            <person name="Riley R."/>
            <person name="Labutti K."/>
            <person name="Andreopoulos B."/>
            <person name="Lipzen A."/>
            <person name="Chen C."/>
            <person name="Yanf M."/>
            <person name="Daum C."/>
            <person name="Ng V."/>
            <person name="Clum A."/>
            <person name="Ohm R."/>
            <person name="Martin F."/>
            <person name="Silar P."/>
            <person name="Natvig D."/>
            <person name="Lalanne C."/>
            <person name="Gautier V."/>
            <person name="Ament-Velasquez S.L."/>
            <person name="Kruys A."/>
            <person name="Hutchinson M.I."/>
            <person name="Powell A.J."/>
            <person name="Barry K."/>
            <person name="Miller A.N."/>
            <person name="Grigoriev I.V."/>
            <person name="Debuchy R."/>
            <person name="Gladieux P."/>
            <person name="Thoren M.H."/>
            <person name="Johannesson H."/>
        </authorList>
    </citation>
    <scope>NUCLEOTIDE SEQUENCE</scope>
    <source>
        <strain evidence="1">CBS 990.96</strain>
    </source>
</reference>
<dbReference type="EMBL" id="MU865703">
    <property type="protein sequence ID" value="KAK4220585.1"/>
    <property type="molecule type" value="Genomic_DNA"/>
</dbReference>
<proteinExistence type="predicted"/>
<sequence length="93" mass="10394">MASHLRQDMCELRRPGTRIGDISRSQVNEKQHRGIADFLETHFLFWLEALGLVGRLAGGVTIISSKLWSPRRILSGFQASADPNDPNRLLIGP</sequence>
<dbReference type="AlphaFoldDB" id="A0AAN7BGA3"/>
<gene>
    <name evidence="1" type="ORF">QBC38DRAFT_462444</name>
</gene>
<protein>
    <submittedName>
        <fullName evidence="1">Uncharacterized protein</fullName>
    </submittedName>
</protein>
<reference evidence="1" key="1">
    <citation type="journal article" date="2023" name="Mol. Phylogenet. Evol.">
        <title>Genome-scale phylogeny and comparative genomics of the fungal order Sordariales.</title>
        <authorList>
            <person name="Hensen N."/>
            <person name="Bonometti L."/>
            <person name="Westerberg I."/>
            <person name="Brannstrom I.O."/>
            <person name="Guillou S."/>
            <person name="Cros-Aarteil S."/>
            <person name="Calhoun S."/>
            <person name="Haridas S."/>
            <person name="Kuo A."/>
            <person name="Mondo S."/>
            <person name="Pangilinan J."/>
            <person name="Riley R."/>
            <person name="LaButti K."/>
            <person name="Andreopoulos B."/>
            <person name="Lipzen A."/>
            <person name="Chen C."/>
            <person name="Yan M."/>
            <person name="Daum C."/>
            <person name="Ng V."/>
            <person name="Clum A."/>
            <person name="Steindorff A."/>
            <person name="Ohm R.A."/>
            <person name="Martin F."/>
            <person name="Silar P."/>
            <person name="Natvig D.O."/>
            <person name="Lalanne C."/>
            <person name="Gautier V."/>
            <person name="Ament-Velasquez S.L."/>
            <person name="Kruys A."/>
            <person name="Hutchinson M.I."/>
            <person name="Powell A.J."/>
            <person name="Barry K."/>
            <person name="Miller A.N."/>
            <person name="Grigoriev I.V."/>
            <person name="Debuchy R."/>
            <person name="Gladieux P."/>
            <person name="Hiltunen Thoren M."/>
            <person name="Johannesson H."/>
        </authorList>
    </citation>
    <scope>NUCLEOTIDE SEQUENCE</scope>
    <source>
        <strain evidence="1">CBS 990.96</strain>
    </source>
</reference>
<keyword evidence="2" id="KW-1185">Reference proteome</keyword>
<name>A0AAN7BGA3_9PEZI</name>
<evidence type="ECO:0000313" key="1">
    <source>
        <dbReference type="EMBL" id="KAK4220585.1"/>
    </source>
</evidence>
<dbReference type="Proteomes" id="UP001301958">
    <property type="component" value="Unassembled WGS sequence"/>
</dbReference>
<comment type="caution">
    <text evidence="1">The sequence shown here is derived from an EMBL/GenBank/DDBJ whole genome shotgun (WGS) entry which is preliminary data.</text>
</comment>